<dbReference type="EMBL" id="LS974618">
    <property type="protein sequence ID" value="CAG7891316.1"/>
    <property type="molecule type" value="Genomic_DNA"/>
</dbReference>
<feature type="non-terminal residue" evidence="1">
    <location>
        <position position="36"/>
    </location>
</feature>
<evidence type="ECO:0000313" key="1">
    <source>
        <dbReference type="EMBL" id="CAG7891316.1"/>
    </source>
</evidence>
<sequence length="36" mass="4082">MNVAERLLGVTITPDWEDPITTLLQSDQNRLDTVLL</sequence>
<dbReference type="Proteomes" id="UP000694005">
    <property type="component" value="Chromosome A02"/>
</dbReference>
<organism evidence="1 2">
    <name type="scientific">Brassica campestris</name>
    <name type="common">Field mustard</name>
    <dbReference type="NCBI Taxonomy" id="3711"/>
    <lineage>
        <taxon>Eukaryota</taxon>
        <taxon>Viridiplantae</taxon>
        <taxon>Streptophyta</taxon>
        <taxon>Embryophyta</taxon>
        <taxon>Tracheophyta</taxon>
        <taxon>Spermatophyta</taxon>
        <taxon>Magnoliopsida</taxon>
        <taxon>eudicotyledons</taxon>
        <taxon>Gunneridae</taxon>
        <taxon>Pentapetalae</taxon>
        <taxon>rosids</taxon>
        <taxon>malvids</taxon>
        <taxon>Brassicales</taxon>
        <taxon>Brassicaceae</taxon>
        <taxon>Brassiceae</taxon>
        <taxon>Brassica</taxon>
    </lineage>
</organism>
<dbReference type="AlphaFoldDB" id="A0A8D9H223"/>
<reference evidence="1 2" key="1">
    <citation type="submission" date="2021-07" db="EMBL/GenBank/DDBJ databases">
        <authorList>
            <consortium name="Genoscope - CEA"/>
            <person name="William W."/>
        </authorList>
    </citation>
    <scope>NUCLEOTIDE SEQUENCE [LARGE SCALE GENOMIC DNA]</scope>
</reference>
<gene>
    <name evidence="1" type="ORF">BRAPAZ1V2_A02P02680.2</name>
</gene>
<name>A0A8D9H223_BRACM</name>
<proteinExistence type="predicted"/>
<evidence type="ECO:0000313" key="2">
    <source>
        <dbReference type="Proteomes" id="UP000694005"/>
    </source>
</evidence>
<protein>
    <submittedName>
        <fullName evidence="1">Uncharacterized protein</fullName>
    </submittedName>
</protein>
<accession>A0A8D9H223</accession>
<dbReference type="Gramene" id="A02p02680.2_BraZ1">
    <property type="protein sequence ID" value="A02p02680.2_BraZ1.CDS.1"/>
    <property type="gene ID" value="A02g02680.2_BraZ1"/>
</dbReference>